<keyword evidence="2" id="KW-1185">Reference proteome</keyword>
<reference evidence="1" key="1">
    <citation type="submission" date="2020-08" db="EMBL/GenBank/DDBJ databases">
        <title>Multicomponent nature underlies the extraordinary mechanical properties of spider dragline silk.</title>
        <authorList>
            <person name="Kono N."/>
            <person name="Nakamura H."/>
            <person name="Mori M."/>
            <person name="Yoshida Y."/>
            <person name="Ohtoshi R."/>
            <person name="Malay A.D."/>
            <person name="Moran D.A.P."/>
            <person name="Tomita M."/>
            <person name="Numata K."/>
            <person name="Arakawa K."/>
        </authorList>
    </citation>
    <scope>NUCLEOTIDE SEQUENCE</scope>
</reference>
<gene>
    <name evidence="1" type="primary">NCL1_09442</name>
    <name evidence="1" type="ORF">TNCV_235201</name>
</gene>
<sequence length="146" mass="16080">MDMVDAWSPAEDSDLKVWDLLSLCLSVSKSGCIPFYLTSFSHENSRADYLPRPLNCLLLVKNQRRVTARGSLHFGNRGKSVDAQRSSPVPLKTRRVGQRCTLNLSRAETSSRWCGVVVRRGVPALVSSTSLDHGSKLRGPSPKALV</sequence>
<dbReference type="EMBL" id="BMAU01021332">
    <property type="protein sequence ID" value="GFY14970.1"/>
    <property type="molecule type" value="Genomic_DNA"/>
</dbReference>
<organism evidence="1 2">
    <name type="scientific">Trichonephila clavipes</name>
    <name type="common">Golden silk orbweaver</name>
    <name type="synonym">Nephila clavipes</name>
    <dbReference type="NCBI Taxonomy" id="2585209"/>
    <lineage>
        <taxon>Eukaryota</taxon>
        <taxon>Metazoa</taxon>
        <taxon>Ecdysozoa</taxon>
        <taxon>Arthropoda</taxon>
        <taxon>Chelicerata</taxon>
        <taxon>Arachnida</taxon>
        <taxon>Araneae</taxon>
        <taxon>Araneomorphae</taxon>
        <taxon>Entelegynae</taxon>
        <taxon>Araneoidea</taxon>
        <taxon>Nephilidae</taxon>
        <taxon>Trichonephila</taxon>
    </lineage>
</organism>
<accession>A0A8X6SP78</accession>
<name>A0A8X6SP78_TRICX</name>
<dbReference type="Proteomes" id="UP000887159">
    <property type="component" value="Unassembled WGS sequence"/>
</dbReference>
<comment type="caution">
    <text evidence="1">The sequence shown here is derived from an EMBL/GenBank/DDBJ whole genome shotgun (WGS) entry which is preliminary data.</text>
</comment>
<evidence type="ECO:0000313" key="1">
    <source>
        <dbReference type="EMBL" id="GFY14970.1"/>
    </source>
</evidence>
<protein>
    <submittedName>
        <fullName evidence="1">Uncharacterized protein</fullName>
    </submittedName>
</protein>
<proteinExistence type="predicted"/>
<evidence type="ECO:0000313" key="2">
    <source>
        <dbReference type="Proteomes" id="UP000887159"/>
    </source>
</evidence>
<dbReference type="AlphaFoldDB" id="A0A8X6SP78"/>